<evidence type="ECO:0000313" key="5">
    <source>
        <dbReference type="EMBL" id="KAA8899760.1"/>
    </source>
</evidence>
<feature type="compositionally biased region" description="Low complexity" evidence="4">
    <location>
        <begin position="50"/>
        <end position="65"/>
    </location>
</feature>
<feature type="compositionally biased region" description="Polar residues" evidence="4">
    <location>
        <begin position="67"/>
        <end position="85"/>
    </location>
</feature>
<comment type="caution">
    <text evidence="5">The sequence shown here is derived from an EMBL/GenBank/DDBJ whole genome shotgun (WGS) entry which is preliminary data.</text>
</comment>
<dbReference type="InterPro" id="IPR017907">
    <property type="entry name" value="Znf_RING_CS"/>
</dbReference>
<feature type="region of interest" description="Disordered" evidence="4">
    <location>
        <begin position="227"/>
        <end position="254"/>
    </location>
</feature>
<evidence type="ECO:0000256" key="4">
    <source>
        <dbReference type="SAM" id="MobiDB-lite"/>
    </source>
</evidence>
<accession>A0A5J5EQ42</accession>
<keyword evidence="3" id="KW-0862">Zinc</keyword>
<dbReference type="OrthoDB" id="2398441at2759"/>
<dbReference type="GO" id="GO:0033768">
    <property type="term" value="C:SUMO-targeted ubiquitin ligase complex"/>
    <property type="evidence" value="ECO:0007669"/>
    <property type="project" value="TreeGrafter"/>
</dbReference>
<dbReference type="PROSITE" id="PS00518">
    <property type="entry name" value="ZF_RING_1"/>
    <property type="match status" value="1"/>
</dbReference>
<feature type="compositionally biased region" description="Basic and acidic residues" evidence="4">
    <location>
        <begin position="35"/>
        <end position="47"/>
    </location>
</feature>
<evidence type="ECO:0000256" key="2">
    <source>
        <dbReference type="ARBA" id="ARBA00022771"/>
    </source>
</evidence>
<proteinExistence type="predicted"/>
<dbReference type="PANTHER" id="PTHR28042:SF1">
    <property type="entry name" value="E3 UBIQUITIN-PROTEIN LIGASE COMPLEX SLX5-SLX8 SUBUNIT SLX5"/>
    <property type="match status" value="1"/>
</dbReference>
<feature type="region of interest" description="Disordered" evidence="4">
    <location>
        <begin position="165"/>
        <end position="208"/>
    </location>
</feature>
<sequence length="453" mass="49492">MSSFQEQPPRRHTRILETIMEDAAAAAPPSPPRTIKLERPLPAHLFDDNSAISSSSSFEPTSHPSLLSPNHPFNLSQVHQSASRTLPQHHPLHHLQAHHQQLLHAHHPHSPTSAPAFPSPSPPPPPPQYNHFDLPAAPRYLIPESGEYPNMASPNVPQHSVQVIDLTGSSPPSAGPSRQPVAPPPRSSRPGREVIDVDALPDSPHERHLSLDVEDDIDSFFLREGSSFLRPEPSRPRRRFQGRASPPPPRPIEPLAFPGFIPGPRFYQDDGGEDPILGHGGRIGQQGADMGPNPTFYNRRQDHRANMMQAMAHRNLQPPRAHGFRPPNELDYVAQASGILRPNAPPIDAAAIRNADYKTPPPPQEGFTSSPRAADVLVCALCDQELGVETDSPQAGQVWAGKCGHCYCGNCAMEFRAPVAPGAKRVRNDRKRCVVADCTSNLSAKAGLFKIHV</sequence>
<reference evidence="5 6" key="1">
    <citation type="submission" date="2019-09" db="EMBL/GenBank/DDBJ databases">
        <title>Draft genome of the ectomycorrhizal ascomycete Sphaerosporella brunnea.</title>
        <authorList>
            <consortium name="DOE Joint Genome Institute"/>
            <person name="Benucci G.M."/>
            <person name="Marozzi G."/>
            <person name="Antonielli L."/>
            <person name="Sanchez S."/>
            <person name="Marco P."/>
            <person name="Wang X."/>
            <person name="Falini L.B."/>
            <person name="Barry K."/>
            <person name="Haridas S."/>
            <person name="Lipzen A."/>
            <person name="Labutti K."/>
            <person name="Grigoriev I.V."/>
            <person name="Murat C."/>
            <person name="Martin F."/>
            <person name="Albertini E."/>
            <person name="Donnini D."/>
            <person name="Bonito G."/>
        </authorList>
    </citation>
    <scope>NUCLEOTIDE SEQUENCE [LARGE SCALE GENOMIC DNA]</scope>
    <source>
        <strain evidence="5 6">Sb_GMNB300</strain>
    </source>
</reference>
<gene>
    <name evidence="5" type="ORF">FN846DRAFT_168501</name>
</gene>
<organism evidence="5 6">
    <name type="scientific">Sphaerosporella brunnea</name>
    <dbReference type="NCBI Taxonomy" id="1250544"/>
    <lineage>
        <taxon>Eukaryota</taxon>
        <taxon>Fungi</taxon>
        <taxon>Dikarya</taxon>
        <taxon>Ascomycota</taxon>
        <taxon>Pezizomycotina</taxon>
        <taxon>Pezizomycetes</taxon>
        <taxon>Pezizales</taxon>
        <taxon>Pyronemataceae</taxon>
        <taxon>Sphaerosporella</taxon>
    </lineage>
</organism>
<feature type="region of interest" description="Disordered" evidence="4">
    <location>
        <begin position="20"/>
        <end position="134"/>
    </location>
</feature>
<keyword evidence="1" id="KW-0479">Metal-binding</keyword>
<dbReference type="InterPro" id="IPR038886">
    <property type="entry name" value="E3_SLX5/Rfp1"/>
</dbReference>
<evidence type="ECO:0000313" key="6">
    <source>
        <dbReference type="Proteomes" id="UP000326924"/>
    </source>
</evidence>
<dbReference type="AlphaFoldDB" id="A0A5J5EQ42"/>
<evidence type="ECO:0000256" key="3">
    <source>
        <dbReference type="ARBA" id="ARBA00022833"/>
    </source>
</evidence>
<keyword evidence="2" id="KW-0863">Zinc-finger</keyword>
<dbReference type="GO" id="GO:0004842">
    <property type="term" value="F:ubiquitin-protein transferase activity"/>
    <property type="evidence" value="ECO:0007669"/>
    <property type="project" value="TreeGrafter"/>
</dbReference>
<dbReference type="GO" id="GO:0008270">
    <property type="term" value="F:zinc ion binding"/>
    <property type="evidence" value="ECO:0007669"/>
    <property type="project" value="UniProtKB-KW"/>
</dbReference>
<name>A0A5J5EQ42_9PEZI</name>
<dbReference type="EMBL" id="VXIS01000162">
    <property type="protein sequence ID" value="KAA8899760.1"/>
    <property type="molecule type" value="Genomic_DNA"/>
</dbReference>
<protein>
    <recommendedName>
        <fullName evidence="7">RING-type domain-containing protein</fullName>
    </recommendedName>
</protein>
<dbReference type="PANTHER" id="PTHR28042">
    <property type="entry name" value="E3 UBIQUITIN-PROTEIN LIGASE COMPLEX SLX5-SLX8 SUBUNIT SLX5"/>
    <property type="match status" value="1"/>
</dbReference>
<keyword evidence="6" id="KW-1185">Reference proteome</keyword>
<evidence type="ECO:0008006" key="7">
    <source>
        <dbReference type="Google" id="ProtNLM"/>
    </source>
</evidence>
<dbReference type="Proteomes" id="UP000326924">
    <property type="component" value="Unassembled WGS sequence"/>
</dbReference>
<dbReference type="InParanoid" id="A0A5J5EQ42"/>
<feature type="compositionally biased region" description="Pro residues" evidence="4">
    <location>
        <begin position="117"/>
        <end position="128"/>
    </location>
</feature>
<evidence type="ECO:0000256" key="1">
    <source>
        <dbReference type="ARBA" id="ARBA00022723"/>
    </source>
</evidence>